<dbReference type="PANTHER" id="PTHR23287">
    <property type="entry name" value="RUBY-EYE2-LIKE PROTEIN"/>
    <property type="match status" value="1"/>
</dbReference>
<dbReference type="GO" id="GO:0032527">
    <property type="term" value="P:protein exit from endoplasmic reticulum"/>
    <property type="evidence" value="ECO:0007669"/>
    <property type="project" value="TreeGrafter"/>
</dbReference>
<evidence type="ECO:0000256" key="1">
    <source>
        <dbReference type="SAM" id="MobiDB-lite"/>
    </source>
</evidence>
<dbReference type="Proteomes" id="UP001208570">
    <property type="component" value="Unassembled WGS sequence"/>
</dbReference>
<proteinExistence type="predicted"/>
<reference evidence="3" key="1">
    <citation type="journal article" date="2023" name="Mol. Biol. Evol.">
        <title>Third-Generation Sequencing Reveals the Adaptive Role of the Epigenome in Three Deep-Sea Polychaetes.</title>
        <authorList>
            <person name="Perez M."/>
            <person name="Aroh O."/>
            <person name="Sun Y."/>
            <person name="Lan Y."/>
            <person name="Juniper S.K."/>
            <person name="Young C.R."/>
            <person name="Angers B."/>
            <person name="Qian P.Y."/>
        </authorList>
    </citation>
    <scope>NUCLEOTIDE SEQUENCE</scope>
    <source>
        <strain evidence="3">P08H-3</strain>
    </source>
</reference>
<dbReference type="InterPro" id="IPR015943">
    <property type="entry name" value="WD40/YVTN_repeat-like_dom_sf"/>
</dbReference>
<evidence type="ECO:0000259" key="2">
    <source>
        <dbReference type="Pfam" id="PF23756"/>
    </source>
</evidence>
<accession>A0AAD9JK89</accession>
<dbReference type="EMBL" id="JAODUP010000264">
    <property type="protein sequence ID" value="KAK2154589.1"/>
    <property type="molecule type" value="Genomic_DNA"/>
</dbReference>
<feature type="region of interest" description="Disordered" evidence="1">
    <location>
        <begin position="416"/>
        <end position="485"/>
    </location>
</feature>
<feature type="compositionally biased region" description="Polar residues" evidence="1">
    <location>
        <begin position="439"/>
        <end position="451"/>
    </location>
</feature>
<keyword evidence="4" id="KW-1185">Reference proteome</keyword>
<dbReference type="PANTHER" id="PTHR23287:SF16">
    <property type="entry name" value="TECTONIN BETA-PROPELLER REPEAT-CONTAINING PROTEIN 2"/>
    <property type="match status" value="1"/>
</dbReference>
<evidence type="ECO:0000313" key="4">
    <source>
        <dbReference type="Proteomes" id="UP001208570"/>
    </source>
</evidence>
<dbReference type="InterPro" id="IPR036322">
    <property type="entry name" value="WD40_repeat_dom_sf"/>
</dbReference>
<evidence type="ECO:0000313" key="3">
    <source>
        <dbReference type="EMBL" id="KAK2154589.1"/>
    </source>
</evidence>
<dbReference type="AlphaFoldDB" id="A0AAD9JK89"/>
<dbReference type="Gene3D" id="2.130.10.10">
    <property type="entry name" value="YVTN repeat-like/Quinoprotein amine dehydrogenase"/>
    <property type="match status" value="1"/>
</dbReference>
<dbReference type="InterPro" id="IPR056499">
    <property type="entry name" value="Beta-prop_HPS5-like"/>
</dbReference>
<dbReference type="GO" id="GO:0005737">
    <property type="term" value="C:cytoplasm"/>
    <property type="evidence" value="ECO:0007669"/>
    <property type="project" value="GOC"/>
</dbReference>
<protein>
    <recommendedName>
        <fullName evidence="2">HPS5-like beta-propeller domain-containing protein</fullName>
    </recommendedName>
</protein>
<feature type="region of interest" description="Disordered" evidence="1">
    <location>
        <begin position="495"/>
        <end position="514"/>
    </location>
</feature>
<dbReference type="SUPFAM" id="SSF50978">
    <property type="entry name" value="WD40 repeat-like"/>
    <property type="match status" value="1"/>
</dbReference>
<name>A0AAD9JK89_9ANNE</name>
<feature type="compositionally biased region" description="Basic and acidic residues" evidence="1">
    <location>
        <begin position="537"/>
        <end position="546"/>
    </location>
</feature>
<feature type="region of interest" description="Disordered" evidence="1">
    <location>
        <begin position="537"/>
        <end position="563"/>
    </location>
</feature>
<feature type="compositionally biased region" description="Polar residues" evidence="1">
    <location>
        <begin position="466"/>
        <end position="485"/>
    </location>
</feature>
<gene>
    <name evidence="3" type="ORF">LSH36_264g02029</name>
</gene>
<feature type="domain" description="HPS5-like beta-propeller" evidence="2">
    <location>
        <begin position="33"/>
        <end position="340"/>
    </location>
</feature>
<sequence>MADRPAPYLQEFEALDSILLRVPHKAQQEIHFNDVEWTCIDVTKEYLVIGTNSSILCLYDRLTGQVKRLNVKLKGITITAVKLIKSIDYEIAVGTSNGQIFVYVLTSEKPEINKTLQVFTIADLHTAAITCLEWSQNAMKLFSGDMAGTVVCTEIDYCESASKSFELCRESYEIVQLSYVRRTLLISSTFRTVLFASGQVESIIQVGTKDRKMLGRFGAVVMPNREHSKQSVVFASRPGLRLWQAGLDGKVTATYIFKDLVTEHSKNVSLLTNTTMGLLPHSMENYQFGLLSVYQQSYILSYHGTELFVIDPVIGAFTSYHTNLGHITDVAVCDDEVFILRNVTGRVLLRLACKPEQRIEVPSHLSLKRDSNSPWHSSKSKSEVSPVQVLSSTASKMSHGIIGLVKEVTEKIQSVTEGHMTSKASTLPPWGAVGGQEASFESSVQSVTRSVGSPDGSVDSAHEASPSLNASPTKTSPALNGTSSETVSDQLAAVNTQPSSGQGHLPNKRDIVASLSDPPPIIRLDGDQLLVLKVEHHSPKQERRQDITAMDDSSGKQNSLHRENCRYENIKTDGTEEELVYFQKTKKSRKKKVKPGNKVSGDIKIITTYIYIYIYIYIYNLL</sequence>
<organism evidence="3 4">
    <name type="scientific">Paralvinella palmiformis</name>
    <dbReference type="NCBI Taxonomy" id="53620"/>
    <lineage>
        <taxon>Eukaryota</taxon>
        <taxon>Metazoa</taxon>
        <taxon>Spiralia</taxon>
        <taxon>Lophotrochozoa</taxon>
        <taxon>Annelida</taxon>
        <taxon>Polychaeta</taxon>
        <taxon>Sedentaria</taxon>
        <taxon>Canalipalpata</taxon>
        <taxon>Terebellida</taxon>
        <taxon>Terebelliformia</taxon>
        <taxon>Alvinellidae</taxon>
        <taxon>Paralvinella</taxon>
    </lineage>
</organism>
<dbReference type="Pfam" id="PF23756">
    <property type="entry name" value="Beta-prop_HPS5"/>
    <property type="match status" value="1"/>
</dbReference>
<comment type="caution">
    <text evidence="3">The sequence shown here is derived from an EMBL/GenBank/DDBJ whole genome shotgun (WGS) entry which is preliminary data.</text>
</comment>